<dbReference type="OrthoDB" id="9814761at2"/>
<feature type="domain" description="Response regulatory" evidence="7">
    <location>
        <begin position="11"/>
        <end position="127"/>
    </location>
</feature>
<comment type="caution">
    <text evidence="8">The sequence shown here is derived from an EMBL/GenBank/DDBJ whole genome shotgun (WGS) entry which is preliminary data.</text>
</comment>
<dbReference type="SMART" id="SM00382">
    <property type="entry name" value="AAA"/>
    <property type="match status" value="1"/>
</dbReference>
<dbReference type="AlphaFoldDB" id="Q1JYP1"/>
<keyword evidence="2" id="KW-0067">ATP-binding</keyword>
<dbReference type="PANTHER" id="PTHR32071:SF13">
    <property type="entry name" value="RESPONSE REGULATOR HSFA"/>
    <property type="match status" value="1"/>
</dbReference>
<dbReference type="Gene3D" id="3.40.50.2300">
    <property type="match status" value="1"/>
</dbReference>
<gene>
    <name evidence="8" type="ORF">Dace_1038</name>
</gene>
<evidence type="ECO:0000259" key="6">
    <source>
        <dbReference type="PROSITE" id="PS50045"/>
    </source>
</evidence>
<dbReference type="RefSeq" id="WP_006001046.1">
    <property type="nucleotide sequence ID" value="NZ_AAEW02000011.1"/>
</dbReference>
<feature type="domain" description="Sigma-54 factor interaction" evidence="6">
    <location>
        <begin position="157"/>
        <end position="385"/>
    </location>
</feature>
<dbReference type="GO" id="GO:0000160">
    <property type="term" value="P:phosphorelay signal transduction system"/>
    <property type="evidence" value="ECO:0007669"/>
    <property type="project" value="InterPro"/>
</dbReference>
<dbReference type="InterPro" id="IPR001789">
    <property type="entry name" value="Sig_transdc_resp-reg_receiver"/>
</dbReference>
<dbReference type="Pfam" id="PF25601">
    <property type="entry name" value="AAA_lid_14"/>
    <property type="match status" value="1"/>
</dbReference>
<accession>Q1JYP1</accession>
<dbReference type="GO" id="GO:0005524">
    <property type="term" value="F:ATP binding"/>
    <property type="evidence" value="ECO:0007669"/>
    <property type="project" value="UniProtKB-KW"/>
</dbReference>
<dbReference type="InterPro" id="IPR027417">
    <property type="entry name" value="P-loop_NTPase"/>
</dbReference>
<evidence type="ECO:0000256" key="5">
    <source>
        <dbReference type="PROSITE-ProRule" id="PRU00169"/>
    </source>
</evidence>
<proteinExistence type="predicted"/>
<organism evidence="8 9">
    <name type="scientific">Desulfuromonas acetoxidans (strain DSM 684 / 11070)</name>
    <dbReference type="NCBI Taxonomy" id="281689"/>
    <lineage>
        <taxon>Bacteria</taxon>
        <taxon>Pseudomonadati</taxon>
        <taxon>Thermodesulfobacteriota</taxon>
        <taxon>Desulfuromonadia</taxon>
        <taxon>Desulfuromonadales</taxon>
        <taxon>Desulfuromonadaceae</taxon>
        <taxon>Desulfuromonas</taxon>
    </lineage>
</organism>
<keyword evidence="3" id="KW-0805">Transcription regulation</keyword>
<dbReference type="InterPro" id="IPR025662">
    <property type="entry name" value="Sigma_54_int_dom_ATP-bd_1"/>
</dbReference>
<dbReference type="Gene3D" id="1.10.8.60">
    <property type="match status" value="1"/>
</dbReference>
<keyword evidence="1" id="KW-0547">Nucleotide-binding</keyword>
<dbReference type="PROSITE" id="PS50045">
    <property type="entry name" value="SIGMA54_INTERACT_4"/>
    <property type="match status" value="1"/>
</dbReference>
<keyword evidence="9" id="KW-1185">Reference proteome</keyword>
<dbReference type="EMBL" id="AAEW02000011">
    <property type="protein sequence ID" value="EAT15374.1"/>
    <property type="molecule type" value="Genomic_DNA"/>
</dbReference>
<dbReference type="GO" id="GO:0043565">
    <property type="term" value="F:sequence-specific DNA binding"/>
    <property type="evidence" value="ECO:0007669"/>
    <property type="project" value="InterPro"/>
</dbReference>
<dbReference type="Pfam" id="PF00072">
    <property type="entry name" value="Response_reg"/>
    <property type="match status" value="1"/>
</dbReference>
<dbReference type="Proteomes" id="UP000005695">
    <property type="component" value="Unassembled WGS sequence"/>
</dbReference>
<dbReference type="InterPro" id="IPR058031">
    <property type="entry name" value="AAA_lid_NorR"/>
</dbReference>
<dbReference type="PRINTS" id="PR01590">
    <property type="entry name" value="HTHFIS"/>
</dbReference>
<dbReference type="Pfam" id="PF02954">
    <property type="entry name" value="HTH_8"/>
    <property type="match status" value="1"/>
</dbReference>
<evidence type="ECO:0000256" key="2">
    <source>
        <dbReference type="ARBA" id="ARBA00022840"/>
    </source>
</evidence>
<dbReference type="SUPFAM" id="SSF46689">
    <property type="entry name" value="Homeodomain-like"/>
    <property type="match status" value="1"/>
</dbReference>
<dbReference type="Gene3D" id="3.40.50.300">
    <property type="entry name" value="P-loop containing nucleotide triphosphate hydrolases"/>
    <property type="match status" value="1"/>
</dbReference>
<dbReference type="InterPro" id="IPR011006">
    <property type="entry name" value="CheY-like_superfamily"/>
</dbReference>
<dbReference type="PANTHER" id="PTHR32071">
    <property type="entry name" value="TRANSCRIPTIONAL REGULATORY PROTEIN"/>
    <property type="match status" value="1"/>
</dbReference>
<evidence type="ECO:0000313" key="8">
    <source>
        <dbReference type="EMBL" id="EAT15374.1"/>
    </source>
</evidence>
<dbReference type="InterPro" id="IPR002078">
    <property type="entry name" value="Sigma_54_int"/>
</dbReference>
<reference evidence="8" key="2">
    <citation type="submission" date="2006-05" db="EMBL/GenBank/DDBJ databases">
        <title>Sequencing of the draft genome and assembly of Desulfuromonas acetoxidans DSM 684.</title>
        <authorList>
            <consortium name="US DOE Joint Genome Institute (JGI-PGF)"/>
            <person name="Copeland A."/>
            <person name="Lucas S."/>
            <person name="Lapidus A."/>
            <person name="Barry K."/>
            <person name="Detter J.C."/>
            <person name="Glavina del Rio T."/>
            <person name="Hammon N."/>
            <person name="Israni S."/>
            <person name="Dalin E."/>
            <person name="Tice H."/>
            <person name="Bruce D."/>
            <person name="Pitluck S."/>
            <person name="Richardson P."/>
        </authorList>
    </citation>
    <scope>NUCLEOTIDE SEQUENCE [LARGE SCALE GENOMIC DNA]</scope>
    <source>
        <strain evidence="8">DSM 684</strain>
    </source>
</reference>
<dbReference type="FunFam" id="3.40.50.300:FF:000006">
    <property type="entry name" value="DNA-binding transcriptional regulator NtrC"/>
    <property type="match status" value="1"/>
</dbReference>
<dbReference type="InterPro" id="IPR009057">
    <property type="entry name" value="Homeodomain-like_sf"/>
</dbReference>
<dbReference type="PROSITE" id="PS50110">
    <property type="entry name" value="RESPONSE_REGULATORY"/>
    <property type="match status" value="1"/>
</dbReference>
<evidence type="ECO:0000313" key="9">
    <source>
        <dbReference type="Proteomes" id="UP000005695"/>
    </source>
</evidence>
<reference evidence="8" key="1">
    <citation type="submission" date="2006-05" db="EMBL/GenBank/DDBJ databases">
        <title>Annotation of the draft genome assembly of Desulfuromonas acetoxidans DSM 684.</title>
        <authorList>
            <consortium name="US DOE Joint Genome Institute (JGI-ORNL)"/>
            <person name="Larimer F."/>
            <person name="Land M."/>
            <person name="Hauser L."/>
        </authorList>
    </citation>
    <scope>NUCLEOTIDE SEQUENCE [LARGE SCALE GENOMIC DNA]</scope>
    <source>
        <strain evidence="8">DSM 684</strain>
    </source>
</reference>
<dbReference type="CDD" id="cd00156">
    <property type="entry name" value="REC"/>
    <property type="match status" value="1"/>
</dbReference>
<dbReference type="PROSITE" id="PS00675">
    <property type="entry name" value="SIGMA54_INTERACT_1"/>
    <property type="match status" value="1"/>
</dbReference>
<name>Q1JYP1_DESA6</name>
<evidence type="ECO:0000256" key="3">
    <source>
        <dbReference type="ARBA" id="ARBA00023015"/>
    </source>
</evidence>
<dbReference type="Gene3D" id="1.10.10.60">
    <property type="entry name" value="Homeodomain-like"/>
    <property type="match status" value="1"/>
</dbReference>
<evidence type="ECO:0000256" key="1">
    <source>
        <dbReference type="ARBA" id="ARBA00022741"/>
    </source>
</evidence>
<feature type="modified residue" description="4-aspartylphosphate" evidence="5">
    <location>
        <position position="62"/>
    </location>
</feature>
<dbReference type="SUPFAM" id="SSF52172">
    <property type="entry name" value="CheY-like"/>
    <property type="match status" value="1"/>
</dbReference>
<evidence type="ECO:0000256" key="4">
    <source>
        <dbReference type="ARBA" id="ARBA00023163"/>
    </source>
</evidence>
<dbReference type="SUPFAM" id="SSF52540">
    <property type="entry name" value="P-loop containing nucleoside triphosphate hydrolases"/>
    <property type="match status" value="1"/>
</dbReference>
<keyword evidence="5" id="KW-0597">Phosphoprotein</keyword>
<dbReference type="GO" id="GO:0006355">
    <property type="term" value="P:regulation of DNA-templated transcription"/>
    <property type="evidence" value="ECO:0007669"/>
    <property type="project" value="InterPro"/>
</dbReference>
<dbReference type="InterPro" id="IPR002197">
    <property type="entry name" value="HTH_Fis"/>
</dbReference>
<dbReference type="InterPro" id="IPR003593">
    <property type="entry name" value="AAA+_ATPase"/>
</dbReference>
<protein>
    <submittedName>
        <fullName evidence="8">Two component, sigma54 specific, transcriptional regulator, Fis family</fullName>
    </submittedName>
</protein>
<evidence type="ECO:0000259" key="7">
    <source>
        <dbReference type="PROSITE" id="PS50110"/>
    </source>
</evidence>
<keyword evidence="4" id="KW-0804">Transcription</keyword>
<dbReference type="SMART" id="SM00448">
    <property type="entry name" value="REC"/>
    <property type="match status" value="1"/>
</dbReference>
<dbReference type="CDD" id="cd00009">
    <property type="entry name" value="AAA"/>
    <property type="match status" value="1"/>
</dbReference>
<sequence>MTHSGLYPKFPVLLVDDEVEWLESFSFTLEYQAGITHVMTCSQSHEVMALLKEQPFSLVILDMTMPPPTGEQLLPLITAEYPDVPVVVLSGLNQLDTAVNCMKLGATDYYTKTTEISHLMTGLKRILTEQDLRRELQTLKSGLLSYGLNHPDVFEEIVTRSPMMISVFKYLEAVACSCEPILIVGESGSGKELIAKAVHRLSCPDAPWVAVNVAGLDDTAFSDTLFGHVRGAFTGADKPREGMIAKAAGGVLFLDEIGDLSLQSQVKLLRLLQEKEYFALGSDAPRQVEARIICATNCDLAGKQQSGAFRKDLYYRLCSHQVVLPPLRERSEDLPLLLTHFLEQAADQLNKEVPTYPPQLPVLLSTYHFPGNIRELRGMVYDALSQHRQGILSMDVFRQAIAIDESDKNAPTSCPITGRVMFPEQLPTLDEVAGQLVDEAMKRSQGNQSIASKLLGISQPALSRRLKKSSESCA</sequence>
<dbReference type="Pfam" id="PF00158">
    <property type="entry name" value="Sigma54_activat"/>
    <property type="match status" value="1"/>
</dbReference>